<dbReference type="RefSeq" id="WP_280600806.1">
    <property type="nucleotide sequence ID" value="NZ_JARXRN010000021.1"/>
</dbReference>
<dbReference type="GO" id="GO:0016829">
    <property type="term" value="F:lyase activity"/>
    <property type="evidence" value="ECO:0007669"/>
    <property type="project" value="UniProtKB-KW"/>
</dbReference>
<dbReference type="InterPro" id="IPR040442">
    <property type="entry name" value="Pyrv_kinase-like_dom_sf"/>
</dbReference>
<keyword evidence="1" id="KW-0479">Metal-binding</keyword>
<keyword evidence="2" id="KW-0456">Lyase</keyword>
<dbReference type="SUPFAM" id="SSF51621">
    <property type="entry name" value="Phosphoenolpyruvate/pyruvate domain"/>
    <property type="match status" value="1"/>
</dbReference>
<dbReference type="CDD" id="cd00377">
    <property type="entry name" value="ICL_PEPM"/>
    <property type="match status" value="1"/>
</dbReference>
<sequence>MLAGRGGCALPARQDAAMADRSAQARRLHALHHAARPLLLFNAWDAGSAKAVADGGADALATSSWAVAAAHGLPDGEQLPLQATLDVVARIAAACELPLTVDLERGHGDPAAAVRHAITAGAVGANLEDGLANAHLRPAEEQAALLAQARAAAAAAGMPAFFLNARTDLFLQHSRDAHDGALLDQALARARAYADAGADGFFAPGLVDAGSIEALVRGCPLPVNIMVMPGCPPFAELAKLGVARVSHGPGPYLAAMQALATAFAHAREAVGRPDRTQTESARSAG</sequence>
<reference evidence="2 3" key="1">
    <citation type="submission" date="2023-04" db="EMBL/GenBank/DDBJ databases">
        <title>Luteimonas sp. M1R5S18.</title>
        <authorList>
            <person name="Sun J.-Q."/>
        </authorList>
    </citation>
    <scope>NUCLEOTIDE SEQUENCE [LARGE SCALE GENOMIC DNA]</scope>
    <source>
        <strain evidence="2 3">M1R5S18</strain>
    </source>
</reference>
<keyword evidence="3" id="KW-1185">Reference proteome</keyword>
<evidence type="ECO:0000313" key="3">
    <source>
        <dbReference type="Proteomes" id="UP001156831"/>
    </source>
</evidence>
<dbReference type="PANTHER" id="PTHR42905">
    <property type="entry name" value="PHOSPHOENOLPYRUVATE CARBOXYLASE"/>
    <property type="match status" value="1"/>
</dbReference>
<dbReference type="PANTHER" id="PTHR42905:SF16">
    <property type="entry name" value="CARBOXYPHOSPHONOENOLPYRUVATE PHOSPHONOMUTASE-LIKE PROTEIN (AFU_ORTHOLOGUE AFUA_5G07230)"/>
    <property type="match status" value="1"/>
</dbReference>
<organism evidence="2 3">
    <name type="scientific">Luteimonas rhizosphaericola</name>
    <dbReference type="NCBI Taxonomy" id="3042024"/>
    <lineage>
        <taxon>Bacteria</taxon>
        <taxon>Pseudomonadati</taxon>
        <taxon>Pseudomonadota</taxon>
        <taxon>Gammaproteobacteria</taxon>
        <taxon>Lysobacterales</taxon>
        <taxon>Lysobacteraceae</taxon>
        <taxon>Luteimonas</taxon>
    </lineage>
</organism>
<dbReference type="Gene3D" id="3.20.20.60">
    <property type="entry name" value="Phosphoenolpyruvate-binding domains"/>
    <property type="match status" value="1"/>
</dbReference>
<evidence type="ECO:0000256" key="1">
    <source>
        <dbReference type="ARBA" id="ARBA00022723"/>
    </source>
</evidence>
<evidence type="ECO:0000313" key="2">
    <source>
        <dbReference type="EMBL" id="MDH5830233.1"/>
    </source>
</evidence>
<accession>A0ABT6JII1</accession>
<dbReference type="InterPro" id="IPR015813">
    <property type="entry name" value="Pyrv/PenolPyrv_kinase-like_dom"/>
</dbReference>
<comment type="caution">
    <text evidence="2">The sequence shown here is derived from an EMBL/GenBank/DDBJ whole genome shotgun (WGS) entry which is preliminary data.</text>
</comment>
<dbReference type="EMBL" id="JARXRN010000021">
    <property type="protein sequence ID" value="MDH5830233.1"/>
    <property type="molecule type" value="Genomic_DNA"/>
</dbReference>
<dbReference type="Pfam" id="PF13714">
    <property type="entry name" value="PEP_mutase"/>
    <property type="match status" value="1"/>
</dbReference>
<proteinExistence type="predicted"/>
<name>A0ABT6JII1_9GAMM</name>
<dbReference type="InterPro" id="IPR039556">
    <property type="entry name" value="ICL/PEPM"/>
</dbReference>
<dbReference type="Proteomes" id="UP001156831">
    <property type="component" value="Unassembled WGS sequence"/>
</dbReference>
<protein>
    <submittedName>
        <fullName evidence="2">Isocitrate lyase/phosphoenolpyruvate mutase family protein</fullName>
    </submittedName>
</protein>
<gene>
    <name evidence="2" type="ORF">QFW80_06835</name>
</gene>